<evidence type="ECO:0000256" key="3">
    <source>
        <dbReference type="ARBA" id="ARBA00022692"/>
    </source>
</evidence>
<evidence type="ECO:0000313" key="14">
    <source>
        <dbReference type="Proteomes" id="UP000515150"/>
    </source>
</evidence>
<dbReference type="InterPro" id="IPR013783">
    <property type="entry name" value="Ig-like_fold"/>
</dbReference>
<dbReference type="GO" id="GO:0042130">
    <property type="term" value="P:negative regulation of T cell proliferation"/>
    <property type="evidence" value="ECO:0007669"/>
    <property type="project" value="TreeGrafter"/>
</dbReference>
<dbReference type="PANTHER" id="PTHR25466">
    <property type="entry name" value="T-LYMPHOCYTE ACTIVATION ANTIGEN"/>
    <property type="match status" value="1"/>
</dbReference>
<keyword evidence="8" id="KW-0675">Receptor</keyword>
<keyword evidence="3 11" id="KW-0812">Transmembrane</keyword>
<dbReference type="GO" id="GO:0031295">
    <property type="term" value="P:T cell costimulation"/>
    <property type="evidence" value="ECO:0007669"/>
    <property type="project" value="TreeGrafter"/>
</dbReference>
<evidence type="ECO:0000256" key="9">
    <source>
        <dbReference type="ARBA" id="ARBA00023180"/>
    </source>
</evidence>
<evidence type="ECO:0000256" key="6">
    <source>
        <dbReference type="ARBA" id="ARBA00023136"/>
    </source>
</evidence>
<organism evidence="14 15">
    <name type="scientific">Betta splendens</name>
    <name type="common">Siamese fighting fish</name>
    <dbReference type="NCBI Taxonomy" id="158456"/>
    <lineage>
        <taxon>Eukaryota</taxon>
        <taxon>Metazoa</taxon>
        <taxon>Chordata</taxon>
        <taxon>Craniata</taxon>
        <taxon>Vertebrata</taxon>
        <taxon>Euteleostomi</taxon>
        <taxon>Actinopterygii</taxon>
        <taxon>Neopterygii</taxon>
        <taxon>Teleostei</taxon>
        <taxon>Neoteleostei</taxon>
        <taxon>Acanthomorphata</taxon>
        <taxon>Anabantaria</taxon>
        <taxon>Anabantiformes</taxon>
        <taxon>Anabantoidei</taxon>
        <taxon>Osphronemidae</taxon>
        <taxon>Betta</taxon>
    </lineage>
</organism>
<gene>
    <name evidence="15" type="primary">LOC114869341</name>
</gene>
<dbReference type="SUPFAM" id="SSF48726">
    <property type="entry name" value="Immunoglobulin"/>
    <property type="match status" value="1"/>
</dbReference>
<dbReference type="GO" id="GO:0009897">
    <property type="term" value="C:external side of plasma membrane"/>
    <property type="evidence" value="ECO:0007669"/>
    <property type="project" value="TreeGrafter"/>
</dbReference>
<evidence type="ECO:0000256" key="7">
    <source>
        <dbReference type="ARBA" id="ARBA00023157"/>
    </source>
</evidence>
<feature type="domain" description="Ig-like" evidence="13">
    <location>
        <begin position="30"/>
        <end position="134"/>
    </location>
</feature>
<keyword evidence="5 11" id="KW-1133">Transmembrane helix</keyword>
<evidence type="ECO:0000256" key="4">
    <source>
        <dbReference type="ARBA" id="ARBA00022729"/>
    </source>
</evidence>
<dbReference type="Proteomes" id="UP000515150">
    <property type="component" value="Chromosome 2"/>
</dbReference>
<dbReference type="GeneID" id="114869341"/>
<evidence type="ECO:0000256" key="5">
    <source>
        <dbReference type="ARBA" id="ARBA00022989"/>
    </source>
</evidence>
<evidence type="ECO:0000256" key="1">
    <source>
        <dbReference type="ARBA" id="ARBA00004251"/>
    </source>
</evidence>
<evidence type="ECO:0000256" key="8">
    <source>
        <dbReference type="ARBA" id="ARBA00023170"/>
    </source>
</evidence>
<accession>A0A9W2Y8E1</accession>
<name>A0A9W2Y8E1_BETSP</name>
<proteinExistence type="predicted"/>
<dbReference type="PANTHER" id="PTHR25466:SF3">
    <property type="entry name" value="PROGRAMMED CELL DEATH 1 LIGAND 1"/>
    <property type="match status" value="1"/>
</dbReference>
<feature type="transmembrane region" description="Helical" evidence="11">
    <location>
        <begin position="175"/>
        <end position="197"/>
    </location>
</feature>
<dbReference type="GO" id="GO:0007166">
    <property type="term" value="P:cell surface receptor signaling pathway"/>
    <property type="evidence" value="ECO:0007669"/>
    <property type="project" value="TreeGrafter"/>
</dbReference>
<dbReference type="InterPro" id="IPR051713">
    <property type="entry name" value="T-cell_Activation_Regulation"/>
</dbReference>
<dbReference type="Gene3D" id="2.60.40.10">
    <property type="entry name" value="Immunoglobulins"/>
    <property type="match status" value="1"/>
</dbReference>
<evidence type="ECO:0000256" key="2">
    <source>
        <dbReference type="ARBA" id="ARBA00022475"/>
    </source>
</evidence>
<keyword evidence="14" id="KW-1185">Reference proteome</keyword>
<protein>
    <submittedName>
        <fullName evidence="15">Uncharacterized protein LOC114869341 isoform X2</fullName>
    </submittedName>
</protein>
<dbReference type="AlphaFoldDB" id="A0A9W2Y8E1"/>
<sequence>MMMMMMMMMWLLLPLSLISSVWTFPLVVSPTYQTVEDDNITISWDCDTKTDLSFTNLKCRLLSEPPKVLYQMTDGAEGAESHQQFSGRVQLDKEALRGGRFRLSLSNVAAEDSGTYRCDVAANYDETMRTWEFTTSETFVLNVSQISDGDGVVSPNTATRPEGSKTTRGDQLYDYMVLATLIGALLLMVVAAVGKLLRDNPPHKGPD</sequence>
<dbReference type="RefSeq" id="XP_055370120.1">
    <property type="nucleotide sequence ID" value="XM_055514145.1"/>
</dbReference>
<keyword evidence="2" id="KW-1003">Cell membrane</keyword>
<dbReference type="GO" id="GO:0071222">
    <property type="term" value="P:cellular response to lipopolysaccharide"/>
    <property type="evidence" value="ECO:0007669"/>
    <property type="project" value="TreeGrafter"/>
</dbReference>
<keyword evidence="10" id="KW-0393">Immunoglobulin domain</keyword>
<dbReference type="GO" id="GO:0042102">
    <property type="term" value="P:positive regulation of T cell proliferation"/>
    <property type="evidence" value="ECO:0007669"/>
    <property type="project" value="TreeGrafter"/>
</dbReference>
<reference evidence="15" key="1">
    <citation type="submission" date="2025-08" db="UniProtKB">
        <authorList>
            <consortium name="RefSeq"/>
        </authorList>
    </citation>
    <scope>IDENTIFICATION</scope>
</reference>
<keyword evidence="6 11" id="KW-0472">Membrane</keyword>
<dbReference type="GO" id="GO:0006955">
    <property type="term" value="P:immune response"/>
    <property type="evidence" value="ECO:0007669"/>
    <property type="project" value="TreeGrafter"/>
</dbReference>
<keyword evidence="7" id="KW-1015">Disulfide bond</keyword>
<dbReference type="InterPro" id="IPR013106">
    <property type="entry name" value="Ig_V-set"/>
</dbReference>
<evidence type="ECO:0000256" key="10">
    <source>
        <dbReference type="ARBA" id="ARBA00023319"/>
    </source>
</evidence>
<comment type="subcellular location">
    <subcellularLocation>
        <location evidence="1">Cell membrane</location>
        <topology evidence="1">Single-pass type I membrane protein</topology>
    </subcellularLocation>
</comment>
<feature type="chain" id="PRO_5040752948" evidence="12">
    <location>
        <begin position="24"/>
        <end position="207"/>
    </location>
</feature>
<evidence type="ECO:0000313" key="15">
    <source>
        <dbReference type="RefSeq" id="XP_055370120.1"/>
    </source>
</evidence>
<keyword evidence="4 12" id="KW-0732">Signal</keyword>
<dbReference type="OrthoDB" id="10012075at2759"/>
<evidence type="ECO:0000256" key="12">
    <source>
        <dbReference type="SAM" id="SignalP"/>
    </source>
</evidence>
<feature type="signal peptide" evidence="12">
    <location>
        <begin position="1"/>
        <end position="23"/>
    </location>
</feature>
<evidence type="ECO:0000256" key="11">
    <source>
        <dbReference type="SAM" id="Phobius"/>
    </source>
</evidence>
<evidence type="ECO:0000259" key="13">
    <source>
        <dbReference type="PROSITE" id="PS50835"/>
    </source>
</evidence>
<dbReference type="PROSITE" id="PS50835">
    <property type="entry name" value="IG_LIKE"/>
    <property type="match status" value="1"/>
</dbReference>
<dbReference type="InterPro" id="IPR036179">
    <property type="entry name" value="Ig-like_dom_sf"/>
</dbReference>
<keyword evidence="9" id="KW-0325">Glycoprotein</keyword>
<dbReference type="Pfam" id="PF07686">
    <property type="entry name" value="V-set"/>
    <property type="match status" value="1"/>
</dbReference>
<dbReference type="InterPro" id="IPR007110">
    <property type="entry name" value="Ig-like_dom"/>
</dbReference>